<comment type="cofactor">
    <cofactor evidence="1 6">
        <name>pyridoxal 5'-phosphate</name>
        <dbReference type="ChEBI" id="CHEBI:597326"/>
    </cofactor>
</comment>
<keyword evidence="9" id="KW-1185">Reference proteome</keyword>
<evidence type="ECO:0000313" key="9">
    <source>
        <dbReference type="Proteomes" id="UP000634476"/>
    </source>
</evidence>
<organism evidence="8 9">
    <name type="scientific">Planobispora takensis</name>
    <dbReference type="NCBI Taxonomy" id="1367882"/>
    <lineage>
        <taxon>Bacteria</taxon>
        <taxon>Bacillati</taxon>
        <taxon>Actinomycetota</taxon>
        <taxon>Actinomycetes</taxon>
        <taxon>Streptosporangiales</taxon>
        <taxon>Streptosporangiaceae</taxon>
        <taxon>Planobispora</taxon>
    </lineage>
</organism>
<dbReference type="InterPro" id="IPR001917">
    <property type="entry name" value="Aminotrans_II_pyridoxalP_BS"/>
</dbReference>
<evidence type="ECO:0000256" key="2">
    <source>
        <dbReference type="ARBA" id="ARBA00013187"/>
    </source>
</evidence>
<dbReference type="GO" id="GO:0030170">
    <property type="term" value="F:pyridoxal phosphate binding"/>
    <property type="evidence" value="ECO:0007669"/>
    <property type="project" value="InterPro"/>
</dbReference>
<evidence type="ECO:0000313" key="8">
    <source>
        <dbReference type="EMBL" id="GII04038.1"/>
    </source>
</evidence>
<dbReference type="GO" id="GO:0008710">
    <property type="term" value="F:8-amino-7-oxononanoate synthase activity"/>
    <property type="evidence" value="ECO:0007669"/>
    <property type="project" value="UniProtKB-EC"/>
</dbReference>
<dbReference type="AlphaFoldDB" id="A0A8J3T4F3"/>
<dbReference type="InterPro" id="IPR015422">
    <property type="entry name" value="PyrdxlP-dep_Trfase_small"/>
</dbReference>
<dbReference type="Gene3D" id="3.90.1150.10">
    <property type="entry name" value="Aspartate Aminotransferase, domain 1"/>
    <property type="match status" value="1"/>
</dbReference>
<dbReference type="InterPro" id="IPR004839">
    <property type="entry name" value="Aminotransferase_I/II_large"/>
</dbReference>
<comment type="similarity">
    <text evidence="6">Belongs to the class-II pyridoxal-phosphate-dependent aminotransferase family.</text>
</comment>
<dbReference type="Gene3D" id="3.40.640.10">
    <property type="entry name" value="Type I PLP-dependent aspartate aminotransferase-like (Major domain)"/>
    <property type="match status" value="1"/>
</dbReference>
<evidence type="ECO:0000256" key="6">
    <source>
        <dbReference type="RuleBase" id="RU003693"/>
    </source>
</evidence>
<evidence type="ECO:0000256" key="4">
    <source>
        <dbReference type="ARBA" id="ARBA00022898"/>
    </source>
</evidence>
<evidence type="ECO:0000259" key="7">
    <source>
        <dbReference type="Pfam" id="PF00155"/>
    </source>
</evidence>
<dbReference type="Pfam" id="PF00155">
    <property type="entry name" value="Aminotran_1_2"/>
    <property type="match status" value="1"/>
</dbReference>
<protein>
    <recommendedName>
        <fullName evidence="2">8-amino-7-oxononanoate synthase</fullName>
        <ecNumber evidence="2">2.3.1.47</ecNumber>
    </recommendedName>
</protein>
<evidence type="ECO:0000256" key="5">
    <source>
        <dbReference type="ARBA" id="ARBA00047715"/>
    </source>
</evidence>
<dbReference type="SUPFAM" id="SSF53383">
    <property type="entry name" value="PLP-dependent transferases"/>
    <property type="match status" value="1"/>
</dbReference>
<dbReference type="InterPro" id="IPR015424">
    <property type="entry name" value="PyrdxlP-dep_Trfase"/>
</dbReference>
<dbReference type="CDD" id="cd06454">
    <property type="entry name" value="KBL_like"/>
    <property type="match status" value="1"/>
</dbReference>
<dbReference type="PANTHER" id="PTHR13693:SF3">
    <property type="entry name" value="LD36009P"/>
    <property type="match status" value="1"/>
</dbReference>
<dbReference type="EC" id="2.3.1.47" evidence="2"/>
<comment type="catalytic activity">
    <reaction evidence="5">
        <text>6-carboxyhexanoyl-[ACP] + L-alanine + H(+) = (8S)-8-amino-7-oxononanoate + holo-[ACP] + CO2</text>
        <dbReference type="Rhea" id="RHEA:42288"/>
        <dbReference type="Rhea" id="RHEA-COMP:9685"/>
        <dbReference type="Rhea" id="RHEA-COMP:9955"/>
        <dbReference type="ChEBI" id="CHEBI:15378"/>
        <dbReference type="ChEBI" id="CHEBI:16526"/>
        <dbReference type="ChEBI" id="CHEBI:57972"/>
        <dbReference type="ChEBI" id="CHEBI:64479"/>
        <dbReference type="ChEBI" id="CHEBI:78846"/>
        <dbReference type="ChEBI" id="CHEBI:149468"/>
        <dbReference type="EC" id="2.3.1.47"/>
    </reaction>
</comment>
<proteinExistence type="inferred from homology"/>
<dbReference type="InterPro" id="IPR015421">
    <property type="entry name" value="PyrdxlP-dep_Trfase_major"/>
</dbReference>
<keyword evidence="8" id="KW-0436">Ligase</keyword>
<keyword evidence="4 6" id="KW-0663">Pyridoxal phosphate</keyword>
<feature type="domain" description="Aminotransferase class I/classII large" evidence="7">
    <location>
        <begin position="49"/>
        <end position="384"/>
    </location>
</feature>
<dbReference type="PROSITE" id="PS00599">
    <property type="entry name" value="AA_TRANSFER_CLASS_2"/>
    <property type="match status" value="1"/>
</dbReference>
<gene>
    <name evidence="8" type="ORF">Pta02_60460</name>
</gene>
<name>A0A8J3T4F3_9ACTN</name>
<dbReference type="PANTHER" id="PTHR13693">
    <property type="entry name" value="CLASS II AMINOTRANSFERASE/8-AMINO-7-OXONONANOATE SYNTHASE"/>
    <property type="match status" value="1"/>
</dbReference>
<accession>A0A8J3T4F3</accession>
<dbReference type="Proteomes" id="UP000634476">
    <property type="component" value="Unassembled WGS sequence"/>
</dbReference>
<dbReference type="GO" id="GO:0016874">
    <property type="term" value="F:ligase activity"/>
    <property type="evidence" value="ECO:0007669"/>
    <property type="project" value="UniProtKB-KW"/>
</dbReference>
<evidence type="ECO:0000256" key="3">
    <source>
        <dbReference type="ARBA" id="ARBA00022679"/>
    </source>
</evidence>
<reference evidence="8" key="1">
    <citation type="submission" date="2021-01" db="EMBL/GenBank/DDBJ databases">
        <title>Whole genome shotgun sequence of Planobispora takensis NBRC 109077.</title>
        <authorList>
            <person name="Komaki H."/>
            <person name="Tamura T."/>
        </authorList>
    </citation>
    <scope>NUCLEOTIDE SEQUENCE</scope>
    <source>
        <strain evidence="8">NBRC 109077</strain>
    </source>
</reference>
<keyword evidence="3" id="KW-0808">Transferase</keyword>
<sequence length="404" mass="43346">MPDVFDKCRDWETHRIFKSAGLYPFAPAVEEVRSPSEVRVGGRWIIMAASNDYLGLSADPRVQEAAREAIGTRGTSCSGSRLANGTHVLHLELEERLAAFLHREAALALSTGYQTNLAVSALLGGDEVVLSDQDNHASLRDAVRLGGAVERVFRHNDMEHLRWLLADTRPGTGVLIVTEGVFSMAGDMCDLPRITELAGRYGARLMLDCAHDLGVLGAAGRGVPELLGLESGVDLVMTTFSKSLASLGGALAGEADVIDYIRHWASPAVFSAAMTPASVAAALKALDIVESEPEHRERVMRNAARLREGLRDLGYEAGQAPTPVVPVHVGDFMLCLRLWRALFDAGVFTGAVIHPAVRQGREMIRISATAAHTDAQIDRIVEAFGEAGRTVGVIGSRGAGRSRL</sequence>
<comment type="caution">
    <text evidence="8">The sequence shown here is derived from an EMBL/GenBank/DDBJ whole genome shotgun (WGS) entry which is preliminary data.</text>
</comment>
<dbReference type="EMBL" id="BOOK01000046">
    <property type="protein sequence ID" value="GII04038.1"/>
    <property type="molecule type" value="Genomic_DNA"/>
</dbReference>
<evidence type="ECO:0000256" key="1">
    <source>
        <dbReference type="ARBA" id="ARBA00001933"/>
    </source>
</evidence>
<dbReference type="InterPro" id="IPR050087">
    <property type="entry name" value="AON_synthase_class-II"/>
</dbReference>